<dbReference type="Gene3D" id="3.40.50.150">
    <property type="entry name" value="Vaccinia Virus protein VP39"/>
    <property type="match status" value="1"/>
</dbReference>
<comment type="caution">
    <text evidence="5">The sequence shown here is derived from an EMBL/GenBank/DDBJ whole genome shotgun (WGS) entry which is preliminary data.</text>
</comment>
<sequence>MPNDGLLAQTAGPVAIVLLFREAATSRARDPLSVVGMTHTSQRASHDHQGHGTDQHGADPDADGQAEILDLDAEVLAEYIASITAWLPVGAAPRHIVDLGCGTGTGTFALLKRFPHAEVTAVDTSAGHLHRLFEKATTEGVADRVRTVQADLDATWPDLGTPELVWASASMHHMADPDRALGQVRNTLAPGGLFVVVELAGFPRFLPEDAPEDRPGLEERCHAALARQHAEHVPHRGADWGAKLTAAGFTVEAERTVSVNLGPPHTDAVGRYALSSLRRLRSGAAQALTAEDLGALDRLLDAEGPHSVLRRGDLTVRTERMVWAARHASGG</sequence>
<protein>
    <recommendedName>
        <fullName evidence="4">Methyltransferase domain-containing protein</fullName>
    </recommendedName>
</protein>
<keyword evidence="6" id="KW-1185">Reference proteome</keyword>
<dbReference type="Pfam" id="PF13649">
    <property type="entry name" value="Methyltransf_25"/>
    <property type="match status" value="1"/>
</dbReference>
<dbReference type="Proteomes" id="UP001500151">
    <property type="component" value="Unassembled WGS sequence"/>
</dbReference>
<evidence type="ECO:0000313" key="5">
    <source>
        <dbReference type="EMBL" id="GAA2633841.1"/>
    </source>
</evidence>
<gene>
    <name evidence="5" type="ORF">GCM10010307_28600</name>
</gene>
<evidence type="ECO:0000256" key="1">
    <source>
        <dbReference type="ARBA" id="ARBA00022603"/>
    </source>
</evidence>
<proteinExistence type="predicted"/>
<feature type="domain" description="Methyltransferase" evidence="4">
    <location>
        <begin position="96"/>
        <end position="192"/>
    </location>
</feature>
<reference evidence="5 6" key="1">
    <citation type="journal article" date="2019" name="Int. J. Syst. Evol. Microbiol.">
        <title>The Global Catalogue of Microorganisms (GCM) 10K type strain sequencing project: providing services to taxonomists for standard genome sequencing and annotation.</title>
        <authorList>
            <consortium name="The Broad Institute Genomics Platform"/>
            <consortium name="The Broad Institute Genome Sequencing Center for Infectious Disease"/>
            <person name="Wu L."/>
            <person name="Ma J."/>
        </authorList>
    </citation>
    <scope>NUCLEOTIDE SEQUENCE [LARGE SCALE GENOMIC DNA]</scope>
    <source>
        <strain evidence="5 6">JCM 4524</strain>
    </source>
</reference>
<dbReference type="PANTHER" id="PTHR43861">
    <property type="entry name" value="TRANS-ACONITATE 2-METHYLTRANSFERASE-RELATED"/>
    <property type="match status" value="1"/>
</dbReference>
<keyword evidence="1" id="KW-0489">Methyltransferase</keyword>
<evidence type="ECO:0000256" key="2">
    <source>
        <dbReference type="ARBA" id="ARBA00022679"/>
    </source>
</evidence>
<dbReference type="SUPFAM" id="SSF53335">
    <property type="entry name" value="S-adenosyl-L-methionine-dependent methyltransferases"/>
    <property type="match status" value="1"/>
</dbReference>
<dbReference type="PANTHER" id="PTHR43861:SF1">
    <property type="entry name" value="TRANS-ACONITATE 2-METHYLTRANSFERASE"/>
    <property type="match status" value="1"/>
</dbReference>
<dbReference type="InterPro" id="IPR041698">
    <property type="entry name" value="Methyltransf_25"/>
</dbReference>
<keyword evidence="2" id="KW-0808">Transferase</keyword>
<dbReference type="CDD" id="cd02440">
    <property type="entry name" value="AdoMet_MTases"/>
    <property type="match status" value="1"/>
</dbReference>
<accession>A0ABN3QSC8</accession>
<name>A0ABN3QSC8_9ACTN</name>
<evidence type="ECO:0000259" key="4">
    <source>
        <dbReference type="Pfam" id="PF13649"/>
    </source>
</evidence>
<evidence type="ECO:0000313" key="6">
    <source>
        <dbReference type="Proteomes" id="UP001500151"/>
    </source>
</evidence>
<feature type="region of interest" description="Disordered" evidence="3">
    <location>
        <begin position="38"/>
        <end position="63"/>
    </location>
</feature>
<dbReference type="EMBL" id="BAAASJ010000030">
    <property type="protein sequence ID" value="GAA2633841.1"/>
    <property type="molecule type" value="Genomic_DNA"/>
</dbReference>
<feature type="compositionally biased region" description="Basic and acidic residues" evidence="3">
    <location>
        <begin position="44"/>
        <end position="59"/>
    </location>
</feature>
<dbReference type="InterPro" id="IPR029063">
    <property type="entry name" value="SAM-dependent_MTases_sf"/>
</dbReference>
<evidence type="ECO:0000256" key="3">
    <source>
        <dbReference type="SAM" id="MobiDB-lite"/>
    </source>
</evidence>
<organism evidence="5 6">
    <name type="scientific">Streptomyces vastus</name>
    <dbReference type="NCBI Taxonomy" id="285451"/>
    <lineage>
        <taxon>Bacteria</taxon>
        <taxon>Bacillati</taxon>
        <taxon>Actinomycetota</taxon>
        <taxon>Actinomycetes</taxon>
        <taxon>Kitasatosporales</taxon>
        <taxon>Streptomycetaceae</taxon>
        <taxon>Streptomyces</taxon>
    </lineage>
</organism>